<dbReference type="InterPro" id="IPR005674">
    <property type="entry name" value="CocE/Ser_esterase"/>
</dbReference>
<dbReference type="SUPFAM" id="SSF53474">
    <property type="entry name" value="alpha/beta-Hydrolases"/>
    <property type="match status" value="1"/>
</dbReference>
<proteinExistence type="predicted"/>
<feature type="domain" description="Xaa-Pro dipeptidyl-peptidase C-terminal" evidence="2">
    <location>
        <begin position="322"/>
        <end position="585"/>
    </location>
</feature>
<protein>
    <submittedName>
        <fullName evidence="3">CocE/NonD family hydrolase</fullName>
    </submittedName>
</protein>
<dbReference type="SUPFAM" id="SSF49785">
    <property type="entry name" value="Galactose-binding domain-like"/>
    <property type="match status" value="1"/>
</dbReference>
<keyword evidence="4" id="KW-1185">Reference proteome</keyword>
<dbReference type="Gene3D" id="2.60.120.260">
    <property type="entry name" value="Galactose-binding domain-like"/>
    <property type="match status" value="1"/>
</dbReference>
<dbReference type="Proteomes" id="UP001196509">
    <property type="component" value="Unassembled WGS sequence"/>
</dbReference>
<dbReference type="SMART" id="SM00939">
    <property type="entry name" value="PepX_C"/>
    <property type="match status" value="1"/>
</dbReference>
<comment type="caution">
    <text evidence="3">The sequence shown here is derived from an EMBL/GenBank/DDBJ whole genome shotgun (WGS) entry which is preliminary data.</text>
</comment>
<name>A0AAE2ZGV1_9HYPH</name>
<dbReference type="InterPro" id="IPR008979">
    <property type="entry name" value="Galactose-bd-like_sf"/>
</dbReference>
<dbReference type="Pfam" id="PF02129">
    <property type="entry name" value="Peptidase_S15"/>
    <property type="match status" value="1"/>
</dbReference>
<dbReference type="Gene3D" id="3.40.50.1820">
    <property type="entry name" value="alpha/beta hydrolase"/>
    <property type="match status" value="1"/>
</dbReference>
<evidence type="ECO:0000313" key="4">
    <source>
        <dbReference type="Proteomes" id="UP001196509"/>
    </source>
</evidence>
<dbReference type="InterPro" id="IPR029058">
    <property type="entry name" value="AB_hydrolase_fold"/>
</dbReference>
<dbReference type="InterPro" id="IPR000383">
    <property type="entry name" value="Xaa-Pro-like_dom"/>
</dbReference>
<dbReference type="AlphaFoldDB" id="A0AAE2ZGV1"/>
<evidence type="ECO:0000259" key="2">
    <source>
        <dbReference type="SMART" id="SM00939"/>
    </source>
</evidence>
<dbReference type="Gene3D" id="1.10.3020.10">
    <property type="entry name" value="alpha-amino acid ester hydrolase ( Helical cap domain)"/>
    <property type="match status" value="1"/>
</dbReference>
<sequence>MKDAASRCVFSVPMRDGVQLALDVYGPLEQRRPVVLERTPYGRRRTDQSERYAGMEKSLPRDRVAERFVEAGFIYAVQDCRGCGDSEGRFSKYLQEPKDGADTIGWLRRQAWCDGFVAMTGFSYGAACQMSVVGFEQEEPNAVTPDCGGFSDAYRSGIRQGGALAMKQATWAHAQAIRDLVASGNVEAADVLRAQDLQHWLLDSPWIAGHSPLESAVEHRDNLAAFWQAGEDSDFWRAPGLWTDKAKLAQSRTPSFFVTSWFDTSSVSVIENFQAMRDAPNRLVIGPWDHGARFTNVSGGVDFGRRSVPENGLVGSMLDLRLEWLRAVRDGQALPLGVTYFEMGGGDGGLDANGCIRHGGRWRKAASWPPDDCRAMTLQLSEGRLDTDRVTAEPSRWISDPGSPVPTLGGAINSGEPVMSGGMWDQNAVFAIVEDAGGIRCQRDDVLVFMSAPLEEDVVIAGAPFVDVHVSADRPDVDITMKLIDCYPGGPALNLSDGILRLRYREGFDAAVLLTPSEIVSARVIGTPCANLFKRGHRIRVDIAASNFPNFDINPQTGGPQGIPQQRQIAEIKLHSTAGQPSLLTLPVRTVQ</sequence>
<evidence type="ECO:0000313" key="3">
    <source>
        <dbReference type="EMBL" id="MBW8636364.1"/>
    </source>
</evidence>
<keyword evidence="1 3" id="KW-0378">Hydrolase</keyword>
<reference evidence="3" key="1">
    <citation type="submission" date="2021-08" db="EMBL/GenBank/DDBJ databases">
        <title>Hoeflea bacterium WL0058 sp. nov., isolated from the sediment.</title>
        <authorList>
            <person name="Wang L."/>
            <person name="Zhang D."/>
        </authorList>
    </citation>
    <scope>NUCLEOTIDE SEQUENCE</scope>
    <source>
        <strain evidence="3">WL0058</strain>
    </source>
</reference>
<dbReference type="Pfam" id="PF08530">
    <property type="entry name" value="PepX_C"/>
    <property type="match status" value="1"/>
</dbReference>
<dbReference type="InterPro" id="IPR013736">
    <property type="entry name" value="Xaa-Pro_dipept_C"/>
</dbReference>
<dbReference type="EMBL" id="JAICBX010000001">
    <property type="protein sequence ID" value="MBW8636364.1"/>
    <property type="molecule type" value="Genomic_DNA"/>
</dbReference>
<gene>
    <name evidence="3" type="ORF">K1W69_04110</name>
</gene>
<dbReference type="RefSeq" id="WP_220227055.1">
    <property type="nucleotide sequence ID" value="NZ_JAICBX010000001.1"/>
</dbReference>
<dbReference type="GO" id="GO:0008239">
    <property type="term" value="F:dipeptidyl-peptidase activity"/>
    <property type="evidence" value="ECO:0007669"/>
    <property type="project" value="InterPro"/>
</dbReference>
<evidence type="ECO:0000256" key="1">
    <source>
        <dbReference type="ARBA" id="ARBA00022801"/>
    </source>
</evidence>
<accession>A0AAE2ZGV1</accession>
<dbReference type="NCBIfam" id="TIGR00976">
    <property type="entry name" value="CocE_NonD"/>
    <property type="match status" value="1"/>
</dbReference>
<organism evidence="3 4">
    <name type="scientific">Flavimaribacter sediminis</name>
    <dbReference type="NCBI Taxonomy" id="2865987"/>
    <lineage>
        <taxon>Bacteria</taxon>
        <taxon>Pseudomonadati</taxon>
        <taxon>Pseudomonadota</taxon>
        <taxon>Alphaproteobacteria</taxon>
        <taxon>Hyphomicrobiales</taxon>
        <taxon>Rhizobiaceae</taxon>
        <taxon>Flavimaribacter</taxon>
    </lineage>
</organism>